<protein>
    <submittedName>
        <fullName evidence="6">Aminoacetone oxidase family FAD-binding enzyme</fullName>
    </submittedName>
</protein>
<evidence type="ECO:0000313" key="6">
    <source>
        <dbReference type="EMBL" id="PWB95441.1"/>
    </source>
</evidence>
<feature type="domain" description="RsdA/BaiN/AoA(So)-like Rossmann fold-like" evidence="4">
    <location>
        <begin position="2"/>
        <end position="387"/>
    </location>
</feature>
<dbReference type="NCBIfam" id="TIGR03862">
    <property type="entry name" value="flavo_PP4765"/>
    <property type="match status" value="1"/>
</dbReference>
<evidence type="ECO:0000259" key="5">
    <source>
        <dbReference type="Pfam" id="PF22780"/>
    </source>
</evidence>
<dbReference type="AlphaFoldDB" id="A0A2U1SUZ6"/>
<accession>A0A2U1SUZ6</accession>
<feature type="domain" description="RsdA/BaiN/AoA(So)-like insert" evidence="5">
    <location>
        <begin position="187"/>
        <end position="335"/>
    </location>
</feature>
<comment type="caution">
    <text evidence="6">The sequence shown here is derived from an EMBL/GenBank/DDBJ whole genome shotgun (WGS) entry which is preliminary data.</text>
</comment>
<evidence type="ECO:0000259" key="4">
    <source>
        <dbReference type="Pfam" id="PF03486"/>
    </source>
</evidence>
<dbReference type="SUPFAM" id="SSF51905">
    <property type="entry name" value="FAD/NAD(P)-binding domain"/>
    <property type="match status" value="1"/>
</dbReference>
<name>A0A2U1SUZ6_METSR</name>
<comment type="cofactor">
    <cofactor evidence="1">
        <name>FAD</name>
        <dbReference type="ChEBI" id="CHEBI:57692"/>
    </cofactor>
</comment>
<dbReference type="OrthoDB" id="5288829at2"/>
<dbReference type="InterPro" id="IPR004792">
    <property type="entry name" value="BaiN-like"/>
</dbReference>
<dbReference type="Gene3D" id="1.10.8.260">
    <property type="entry name" value="HI0933 insert domain-like"/>
    <property type="match status" value="1"/>
</dbReference>
<sequence>MVGGGPAGLFAADQLAQQGASVTVYERKPSAARKFLMAGRGGLNITHSEPLDRLIARYGEAADRLGSIIRAFPPQRLRDYCAELGEETFVGSSGRVFPKSFKASPLLRALLARLAANGVHIETRARFLGFAESGEPLIEDAQGARRAIAADATILALGGASWPRLGADGGWVEILRAKGIEIAPLAPANCGVMVEWPAEFRAAFEGTPLKTIALRHCDERVFGDIVITRTGLEGGPVYALASGLRRAIARDGAATLHIDLRPSGAVEEIAQRLARPREKQSLATFLRKTLRLTKQEIALLRLSGPLPQEAGALAERVKNLPLAIVGTAGLERAISTAGGVRFAALDDDLMLKKLPGVFIAGEMLDFDAPTGGYLLQASFSSAFVAARGAARALGLVGRGAHF</sequence>
<dbReference type="InterPro" id="IPR022460">
    <property type="entry name" value="Flavoprotein_PP4765"/>
</dbReference>
<dbReference type="PANTHER" id="PTHR42887:SF1">
    <property type="entry name" value="BLR3961 PROTEIN"/>
    <property type="match status" value="1"/>
</dbReference>
<dbReference type="Gene3D" id="2.40.30.10">
    <property type="entry name" value="Translation factors"/>
    <property type="match status" value="1"/>
</dbReference>
<dbReference type="Gene3D" id="3.50.50.60">
    <property type="entry name" value="FAD/NAD(P)-binding domain"/>
    <property type="match status" value="1"/>
</dbReference>
<evidence type="ECO:0000256" key="2">
    <source>
        <dbReference type="ARBA" id="ARBA00022630"/>
    </source>
</evidence>
<reference evidence="6 7" key="1">
    <citation type="journal article" date="2018" name="Appl. Microbiol. Biotechnol.">
        <title>Co-cultivation of the strictly anaerobic methanogen Methanosarcina barkeri with aerobic methanotrophs in an oxygen-limited membrane bioreactor.</title>
        <authorList>
            <person name="In 't Zandt M.H."/>
            <person name="van den Bosch T.J.M."/>
            <person name="Rijkers R."/>
            <person name="van Kessel M.A.H.J."/>
            <person name="Jetten M.S.M."/>
            <person name="Welte C.U."/>
        </authorList>
    </citation>
    <scope>NUCLEOTIDE SEQUENCE [LARGE SCALE GENOMIC DNA]</scope>
    <source>
        <strain evidence="6 7">DSM 17706</strain>
    </source>
</reference>
<dbReference type="Pfam" id="PF22780">
    <property type="entry name" value="HI0933_like_1st"/>
    <property type="match status" value="1"/>
</dbReference>
<dbReference type="InterPro" id="IPR055178">
    <property type="entry name" value="RsdA/BaiN/AoA(So)-like_dom"/>
</dbReference>
<dbReference type="InterPro" id="IPR057661">
    <property type="entry name" value="RsdA/BaiN/AoA(So)_Rossmann"/>
</dbReference>
<dbReference type="NCBIfam" id="TIGR00275">
    <property type="entry name" value="aminoacetone oxidase family FAD-binding enzyme"/>
    <property type="match status" value="1"/>
</dbReference>
<dbReference type="EMBL" id="PUIV01000002">
    <property type="protein sequence ID" value="PWB95441.1"/>
    <property type="molecule type" value="Genomic_DNA"/>
</dbReference>
<dbReference type="Pfam" id="PF03486">
    <property type="entry name" value="HI0933_like"/>
    <property type="match status" value="1"/>
</dbReference>
<evidence type="ECO:0000313" key="7">
    <source>
        <dbReference type="Proteomes" id="UP000245137"/>
    </source>
</evidence>
<dbReference type="InterPro" id="IPR023166">
    <property type="entry name" value="BaiN-like_dom_sf"/>
</dbReference>
<keyword evidence="2" id="KW-0285">Flavoprotein</keyword>
<proteinExistence type="predicted"/>
<organism evidence="6 7">
    <name type="scientific">Methylosinus sporium</name>
    <dbReference type="NCBI Taxonomy" id="428"/>
    <lineage>
        <taxon>Bacteria</taxon>
        <taxon>Pseudomonadati</taxon>
        <taxon>Pseudomonadota</taxon>
        <taxon>Alphaproteobacteria</taxon>
        <taxon>Hyphomicrobiales</taxon>
        <taxon>Methylocystaceae</taxon>
        <taxon>Methylosinus</taxon>
    </lineage>
</organism>
<dbReference type="Proteomes" id="UP000245137">
    <property type="component" value="Unassembled WGS sequence"/>
</dbReference>
<keyword evidence="3" id="KW-0274">FAD</keyword>
<dbReference type="PANTHER" id="PTHR42887">
    <property type="entry name" value="OS12G0638800 PROTEIN"/>
    <property type="match status" value="1"/>
</dbReference>
<dbReference type="RefSeq" id="WP_108915729.1">
    <property type="nucleotide sequence ID" value="NZ_CP189553.1"/>
</dbReference>
<evidence type="ECO:0000256" key="3">
    <source>
        <dbReference type="ARBA" id="ARBA00022827"/>
    </source>
</evidence>
<gene>
    <name evidence="6" type="ORF">C5689_02675</name>
</gene>
<dbReference type="InterPro" id="IPR036188">
    <property type="entry name" value="FAD/NAD-bd_sf"/>
</dbReference>
<evidence type="ECO:0000256" key="1">
    <source>
        <dbReference type="ARBA" id="ARBA00001974"/>
    </source>
</evidence>
<keyword evidence="7" id="KW-1185">Reference proteome</keyword>
<dbReference type="SUPFAM" id="SSF160996">
    <property type="entry name" value="HI0933 insert domain-like"/>
    <property type="match status" value="1"/>
</dbReference>